<keyword evidence="1" id="KW-0732">Signal</keyword>
<gene>
    <name evidence="2" type="ORF">VPARA_14870</name>
</gene>
<dbReference type="AlphaFoldDB" id="A0A0H2M9T1"/>
<feature type="signal peptide" evidence="1">
    <location>
        <begin position="1"/>
        <end position="26"/>
    </location>
</feature>
<protein>
    <submittedName>
        <fullName evidence="2">Nickel uptake substrate-specific transmembrane region</fullName>
    </submittedName>
</protein>
<comment type="caution">
    <text evidence="2">The sequence shown here is derived from an EMBL/GenBank/DDBJ whole genome shotgun (WGS) entry which is preliminary data.</text>
</comment>
<keyword evidence="2" id="KW-0472">Membrane</keyword>
<reference evidence="2 3" key="1">
    <citation type="submission" date="2015-03" db="EMBL/GenBank/DDBJ databases">
        <title>Genome sequence of Variovorax paradoxus TBEA6.</title>
        <authorList>
            <person name="Poehlein A."/>
            <person name="Schuldes J."/>
            <person name="Wuebbeler J.H."/>
            <person name="Hiessl S."/>
            <person name="Steinbuechel A."/>
            <person name="Daniel R."/>
        </authorList>
    </citation>
    <scope>NUCLEOTIDE SEQUENCE [LARGE SCALE GENOMIC DNA]</scope>
    <source>
        <strain evidence="2 3">TBEA6</strain>
    </source>
</reference>
<dbReference type="InterPro" id="IPR019613">
    <property type="entry name" value="DUF4198"/>
</dbReference>
<keyword evidence="2" id="KW-0812">Transmembrane</keyword>
<feature type="chain" id="PRO_5002597077" evidence="1">
    <location>
        <begin position="27"/>
        <end position="246"/>
    </location>
</feature>
<evidence type="ECO:0000313" key="2">
    <source>
        <dbReference type="EMBL" id="KLN57407.1"/>
    </source>
</evidence>
<proteinExistence type="predicted"/>
<dbReference type="RefSeq" id="WP_047783939.1">
    <property type="nucleotide sequence ID" value="NZ_JZWI01000007.1"/>
</dbReference>
<organism evidence="2 3">
    <name type="scientific">Variovorax paradoxus</name>
    <dbReference type="NCBI Taxonomy" id="34073"/>
    <lineage>
        <taxon>Bacteria</taxon>
        <taxon>Pseudomonadati</taxon>
        <taxon>Pseudomonadota</taxon>
        <taxon>Betaproteobacteria</taxon>
        <taxon>Burkholderiales</taxon>
        <taxon>Comamonadaceae</taxon>
        <taxon>Variovorax</taxon>
    </lineage>
</organism>
<accession>A0A0H2M9T1</accession>
<evidence type="ECO:0000256" key="1">
    <source>
        <dbReference type="SAM" id="SignalP"/>
    </source>
</evidence>
<dbReference type="Proteomes" id="UP000035170">
    <property type="component" value="Unassembled WGS sequence"/>
</dbReference>
<dbReference type="EMBL" id="JZWI01000007">
    <property type="protein sequence ID" value="KLN57407.1"/>
    <property type="molecule type" value="Genomic_DNA"/>
</dbReference>
<sequence length="246" mass="26270">MKFSKLVAAAAIAAGTFAVSSAQAHAIWFAQRATQLSLIYGVGADDLDMLKRVPLLNNYAAYDAGYKPVPVKLRPAGPLVLVDVDGPSTVLTADMDYGYWSKTADGQWHKKGRDEVPAAVVSEHTRKYTVAIRGPLTAPIPVLPNQVLQIVPVGTALPDLLDKPMTVRVLYEGKPVAGAIVQNDYINDPDNPGMRTAADGTATIKVRNQGFNVLAATYNGPTDNAAKTDRVVHLATLSFTLPHAPE</sequence>
<keyword evidence="3" id="KW-1185">Reference proteome</keyword>
<evidence type="ECO:0000313" key="3">
    <source>
        <dbReference type="Proteomes" id="UP000035170"/>
    </source>
</evidence>
<dbReference type="Pfam" id="PF10670">
    <property type="entry name" value="DUF4198"/>
    <property type="match status" value="1"/>
</dbReference>
<dbReference type="PATRIC" id="fig|34073.19.peg.1516"/>
<name>A0A0H2M9T1_VARPD</name>